<dbReference type="RefSeq" id="WP_127803763.1">
    <property type="nucleotide sequence ID" value="NZ_SACY01000003.1"/>
</dbReference>
<reference evidence="1 2" key="1">
    <citation type="submission" date="2019-01" db="EMBL/GenBank/DDBJ databases">
        <authorList>
            <person name="Chen W.-M."/>
        </authorList>
    </citation>
    <scope>NUCLEOTIDE SEQUENCE [LARGE SCALE GENOMIC DNA]</scope>
    <source>
        <strain evidence="1 2">FSY-15</strain>
    </source>
</reference>
<dbReference type="AlphaFoldDB" id="A0A437PR71"/>
<dbReference type="PANTHER" id="PTHR34599:SF1">
    <property type="entry name" value="PHOSPHATIDIC ACID PHOSPHATASE TYPE 2_HALOPEROXIDASE DOMAIN-CONTAINING PROTEIN"/>
    <property type="match status" value="1"/>
</dbReference>
<dbReference type="CDD" id="cd03398">
    <property type="entry name" value="PAP2_haloperoxidase"/>
    <property type="match status" value="1"/>
</dbReference>
<sequence>MKNIVIAFIASSILFSCSKGNKDYQMAAANPEFLIRSEVMLTESIIHDIFAPPVSSRIYMYASLAAYEAAVHGDSTYRSLTGQIKGFSNVAQPEKGQEYCFPLASTRAFLSVGKKLTFAQELYDEFEKKLEEDYKKTGIPDDVYERSIAFGDSVAASVLKFAGKDHYKQTRGLRYTVTNETGKWAPTPPAYLDAVEPYWNTIRPIVMDTVSQFPMPAPPAFDLKAGSAYHKELMRTYETVKNLTEEQRNIANFWDCNPFKMNITGHAMFATKKMSPGGHWLGITAQVARQLKKTHIQVAEALALSSIAIFDGFIACWNEKYKYVTIRPETVINASIDKAWLPVLQTPPFPEYSSGHSTISRAAAEVLTKLYGDKVAFSDSTEIPYGLPPRKFTSFIQASDEASISRLYGGIHFWPALDNGAKQGAKIGLLTVEKLKTKK</sequence>
<dbReference type="PROSITE" id="PS51257">
    <property type="entry name" value="PROKAR_LIPOPROTEIN"/>
    <property type="match status" value="1"/>
</dbReference>
<dbReference type="Proteomes" id="UP000282832">
    <property type="component" value="Unassembled WGS sequence"/>
</dbReference>
<gene>
    <name evidence="1" type="ORF">EOJ36_07010</name>
</gene>
<keyword evidence="2" id="KW-1185">Reference proteome</keyword>
<dbReference type="InterPro" id="IPR052559">
    <property type="entry name" value="V-haloperoxidase"/>
</dbReference>
<name>A0A437PR71_9BACT</name>
<dbReference type="EMBL" id="SACY01000003">
    <property type="protein sequence ID" value="RVU24755.1"/>
    <property type="molecule type" value="Genomic_DNA"/>
</dbReference>
<dbReference type="PANTHER" id="PTHR34599">
    <property type="entry name" value="PEROXIDASE-RELATED"/>
    <property type="match status" value="1"/>
</dbReference>
<evidence type="ECO:0000313" key="2">
    <source>
        <dbReference type="Proteomes" id="UP000282832"/>
    </source>
</evidence>
<organism evidence="1 2">
    <name type="scientific">Sandaracinomonas limnophila</name>
    <dbReference type="NCBI Taxonomy" id="1862386"/>
    <lineage>
        <taxon>Bacteria</taxon>
        <taxon>Pseudomonadati</taxon>
        <taxon>Bacteroidota</taxon>
        <taxon>Cytophagia</taxon>
        <taxon>Cytophagales</taxon>
        <taxon>Flectobacillaceae</taxon>
        <taxon>Sandaracinomonas</taxon>
    </lineage>
</organism>
<protein>
    <submittedName>
        <fullName evidence="1">Phosphatase PAP2 family protein</fullName>
    </submittedName>
</protein>
<dbReference type="SUPFAM" id="SSF48317">
    <property type="entry name" value="Acid phosphatase/Vanadium-dependent haloperoxidase"/>
    <property type="match status" value="1"/>
</dbReference>
<accession>A0A437PR71</accession>
<comment type="caution">
    <text evidence="1">The sequence shown here is derived from an EMBL/GenBank/DDBJ whole genome shotgun (WGS) entry which is preliminary data.</text>
</comment>
<dbReference type="OrthoDB" id="7793240at2"/>
<dbReference type="InterPro" id="IPR036938">
    <property type="entry name" value="PAP2/HPO_sf"/>
</dbReference>
<dbReference type="Gene3D" id="1.10.606.20">
    <property type="match status" value="1"/>
</dbReference>
<evidence type="ECO:0000313" key="1">
    <source>
        <dbReference type="EMBL" id="RVU24755.1"/>
    </source>
</evidence>
<proteinExistence type="predicted"/>